<feature type="domain" description="RPN1 N-terminal" evidence="9">
    <location>
        <begin position="38"/>
        <end position="353"/>
    </location>
</feature>
<evidence type="ECO:0000256" key="8">
    <source>
        <dbReference type="SAM" id="MobiDB-lite"/>
    </source>
</evidence>
<dbReference type="InterPro" id="IPR011989">
    <property type="entry name" value="ARM-like"/>
</dbReference>
<dbReference type="Pfam" id="PF01851">
    <property type="entry name" value="PC_rep"/>
    <property type="match status" value="2"/>
</dbReference>
<protein>
    <recommendedName>
        <fullName evidence="3 7">26S proteasome non-ATPase regulatory subunit 2</fullName>
    </recommendedName>
</protein>
<dbReference type="PANTHER" id="PTHR10943:SF1">
    <property type="entry name" value="26S PROTEASOME NON-ATPASE REGULATORY SUBUNIT 2"/>
    <property type="match status" value="1"/>
</dbReference>
<feature type="compositionally biased region" description="Basic and acidic residues" evidence="8">
    <location>
        <begin position="7"/>
        <end position="33"/>
    </location>
</feature>
<keyword evidence="4" id="KW-0677">Repeat</keyword>
<dbReference type="InterPro" id="IPR016024">
    <property type="entry name" value="ARM-type_fold"/>
</dbReference>
<dbReference type="InterPro" id="IPR041433">
    <property type="entry name" value="RPN1_C"/>
</dbReference>
<dbReference type="SUPFAM" id="SSF48371">
    <property type="entry name" value="ARM repeat"/>
    <property type="match status" value="1"/>
</dbReference>
<comment type="subunit">
    <text evidence="6">Component of the 19S proteasome regulatory particle complex. The 26S proteasome consists of a 20S core particle (CP) and two 19S regulatory subunits (RP). The regulatory particle is made of a lid composed of 9 subunits, a base containing 6 ATPases and few additional components including PSMD2. Interacts with RPGRIP1L. Interacts with CRY1 in a KDM8-dependent manner. Interacts (via C-terminus) with phosphatase UBLCP1 (via ubiquitin-like domain); the interaction recruits UBLCP1 to the 19S regulatory particle where it dephosphorylates 19S subunit PSMC2/RPT1 which impairs PSMC2 ATPase activity and disrupts 26S proteasome assembly.</text>
</comment>
<dbReference type="GO" id="GO:0042176">
    <property type="term" value="P:regulation of protein catabolic process"/>
    <property type="evidence" value="ECO:0007669"/>
    <property type="project" value="InterPro"/>
</dbReference>
<dbReference type="Proteomes" id="UP001497525">
    <property type="component" value="Unassembled WGS sequence"/>
</dbReference>
<evidence type="ECO:0000259" key="10">
    <source>
        <dbReference type="Pfam" id="PF18051"/>
    </source>
</evidence>
<reference evidence="11" key="1">
    <citation type="submission" date="2024-06" db="EMBL/GenBank/DDBJ databases">
        <authorList>
            <person name="Liu X."/>
            <person name="Lenzi L."/>
            <person name="Haldenby T S."/>
            <person name="Uol C."/>
        </authorList>
    </citation>
    <scope>NUCLEOTIDE SEQUENCE</scope>
</reference>
<feature type="domain" description="26S proteasome non-ATPase regulatory subunit RPN1 C-terminal" evidence="10">
    <location>
        <begin position="935"/>
        <end position="988"/>
    </location>
</feature>
<gene>
    <name evidence="11" type="ORF">CDAUBV1_LOCUS3182</name>
</gene>
<dbReference type="Gene3D" id="1.25.10.10">
    <property type="entry name" value="Leucine-rich Repeat Variant"/>
    <property type="match status" value="2"/>
</dbReference>
<organism evidence="11 12">
    <name type="scientific">Calicophoron daubneyi</name>
    <name type="common">Rumen fluke</name>
    <name type="synonym">Paramphistomum daubneyi</name>
    <dbReference type="NCBI Taxonomy" id="300641"/>
    <lineage>
        <taxon>Eukaryota</taxon>
        <taxon>Metazoa</taxon>
        <taxon>Spiralia</taxon>
        <taxon>Lophotrochozoa</taxon>
        <taxon>Platyhelminthes</taxon>
        <taxon>Trematoda</taxon>
        <taxon>Digenea</taxon>
        <taxon>Plagiorchiida</taxon>
        <taxon>Pronocephalata</taxon>
        <taxon>Paramphistomoidea</taxon>
        <taxon>Paramphistomidae</taxon>
        <taxon>Calicophoron</taxon>
    </lineage>
</organism>
<dbReference type="AlphaFoldDB" id="A0AAV2T2F1"/>
<evidence type="ECO:0000256" key="2">
    <source>
        <dbReference type="ARBA" id="ARBA00005460"/>
    </source>
</evidence>
<evidence type="ECO:0000256" key="4">
    <source>
        <dbReference type="ARBA" id="ARBA00022737"/>
    </source>
</evidence>
<dbReference type="InterPro" id="IPR016643">
    <property type="entry name" value="26S_Psome_Rpn1"/>
</dbReference>
<evidence type="ECO:0000256" key="1">
    <source>
        <dbReference type="ARBA" id="ARBA00004031"/>
    </source>
</evidence>
<evidence type="ECO:0000256" key="6">
    <source>
        <dbReference type="ARBA" id="ARBA00046857"/>
    </source>
</evidence>
<evidence type="ECO:0000259" key="9">
    <source>
        <dbReference type="Pfam" id="PF17781"/>
    </source>
</evidence>
<comment type="function">
    <text evidence="7">Component of the 26S proteasome, a multiprotein complex involved in the ATP-dependent degradation of ubiquitinated proteins. This complex plays a key role in the maintenance of protein homeostasis by removing misfolded or damaged proteins, which could impair cellular functions, and by removing proteins whose functions are no longer required. Therefore, the proteasome participates in numerous cellular processes, including cell cycle progression, apoptosis, or DNA damage repair.</text>
</comment>
<dbReference type="Pfam" id="PF18051">
    <property type="entry name" value="RPN1_C"/>
    <property type="match status" value="1"/>
</dbReference>
<dbReference type="InterPro" id="IPR040892">
    <property type="entry name" value="RPN1_N"/>
</dbReference>
<name>A0AAV2T2F1_CALDB</name>
<evidence type="ECO:0000256" key="3">
    <source>
        <dbReference type="ARBA" id="ARBA00014928"/>
    </source>
</evidence>
<evidence type="ECO:0000313" key="12">
    <source>
        <dbReference type="Proteomes" id="UP001497525"/>
    </source>
</evidence>
<feature type="compositionally biased region" description="Basic residues" evidence="8">
    <location>
        <begin position="656"/>
        <end position="665"/>
    </location>
</feature>
<comment type="similarity">
    <text evidence="2 7">Belongs to the proteasome subunit S2 family.</text>
</comment>
<dbReference type="PIRSF" id="PIRSF015965">
    <property type="entry name" value="26S_Psome_Rpn1"/>
    <property type="match status" value="1"/>
</dbReference>
<sequence>MGAETAAKQKDDNAEKTKGDNNKEEDLSEEDKQLQEELNMLVERLDEPDVSLHKQALESMCSLIKSSTTSMTSVPKPLKFMMPHYAKMKEIYEKMSDSPTKNLCADVVSVLGMTVTDKPETKFDTLNYRLLGSNCEIGAWGHEYVRHLTAQIVASWQEKDLNSTEERLEDDVANQRDQYVALVHQIIPYLMEHNAESEAIDLCIEIEKLDLLQKYTSSSNYQRVCLYLTSCVAYLPTPDNTEVLKCATSLYRNFDDLGNAMRCALRLNNMDIIQEIFTDAGKSSAGSVSSVQRQLAYLLGKQGVVLPDDENVDEDLTEMLWNTRLSEHFLALGRELDIMEPKLPEDIYKSHLEAVRPTLNAATLDSARANLAASYVNGLVNCGFGEEKLLQETPKEVPWLCKQKEFGKMSTVATLGWVLLWNVDIGLSQIDKYLYSAEDHTRAGGLLGCGVVNCGVKNECDPALALLGSYVESDKDVLSRAAIIGLGVAYAGSMKAEALSCLKPVILDVNTLRLQHSCLAALSAGLIAVGSLNVDVTSTIIQTMLERPTSHWSNSFSKFMALGLGLTCMGRQEEVEVILASLEAVSEPLKSMAHMMCDFCAYAGSGNVLKIQNLLHILSEKYEEKDKEKGDKGTSTAGGAKSKDKDKDKPKETRRGGRARQRRAGGTRNANNEGTDGTSDAAPAEGEPTGEETNDQAEKEDPPAAEPTPMDTSNADDNEAQDENVFDFHAHQGLAALGVAVIAMGEEVGLDMAFRMFGHLLRFGELPIKRAVPLALAMCYVSNPQLKVLDTLSKFSHDSDSELSYNSILALGIVGAGTNNARLAAMLRQLAVYHSRDPYNLFLVRLAQGLTHLGKGTLTLSPWHSDRFLSRPVGVAGLLTLLVSCLDMRITFMSRHDYLIFYLTPAIQPRLLMTFDEDLKPLPVTVRVGQAVDVVGQAGRPKTITGFQTHTTPVLLSYGERAELATDEYMPVTQLPLEGFVLLKKNPEHEESSA</sequence>
<feature type="compositionally biased region" description="Basic and acidic residues" evidence="8">
    <location>
        <begin position="641"/>
        <end position="655"/>
    </location>
</feature>
<proteinExistence type="inferred from homology"/>
<evidence type="ECO:0000313" key="11">
    <source>
        <dbReference type="EMBL" id="CAL5130986.1"/>
    </source>
</evidence>
<feature type="compositionally biased region" description="Low complexity" evidence="8">
    <location>
        <begin position="666"/>
        <end position="687"/>
    </location>
</feature>
<dbReference type="GO" id="GO:0043161">
    <property type="term" value="P:proteasome-mediated ubiquitin-dependent protein catabolic process"/>
    <property type="evidence" value="ECO:0007669"/>
    <property type="project" value="TreeGrafter"/>
</dbReference>
<evidence type="ECO:0000256" key="5">
    <source>
        <dbReference type="ARBA" id="ARBA00022942"/>
    </source>
</evidence>
<feature type="compositionally biased region" description="Basic and acidic residues" evidence="8">
    <location>
        <begin position="623"/>
        <end position="632"/>
    </location>
</feature>
<dbReference type="Pfam" id="PF17781">
    <property type="entry name" value="RPN1_RPN2_N"/>
    <property type="match status" value="1"/>
</dbReference>
<feature type="region of interest" description="Disordered" evidence="8">
    <location>
        <begin position="623"/>
        <end position="718"/>
    </location>
</feature>
<dbReference type="GO" id="GO:0008540">
    <property type="term" value="C:proteasome regulatory particle, base subcomplex"/>
    <property type="evidence" value="ECO:0007669"/>
    <property type="project" value="UniProtKB-UniRule"/>
</dbReference>
<comment type="function">
    <text evidence="1">Binds to the intracellular domain of tumor necrosis factor type 1 receptor. The binding domain of TRAP1 and TRAP2 resides outside the death domain of TNFR1.</text>
</comment>
<dbReference type="GO" id="GO:0030234">
    <property type="term" value="F:enzyme regulator activity"/>
    <property type="evidence" value="ECO:0007669"/>
    <property type="project" value="UniProtKB-UniRule"/>
</dbReference>
<dbReference type="GO" id="GO:0034515">
    <property type="term" value="C:proteasome storage granule"/>
    <property type="evidence" value="ECO:0007669"/>
    <property type="project" value="TreeGrafter"/>
</dbReference>
<accession>A0AAV2T2F1</accession>
<dbReference type="GO" id="GO:0005634">
    <property type="term" value="C:nucleus"/>
    <property type="evidence" value="ECO:0007669"/>
    <property type="project" value="TreeGrafter"/>
</dbReference>
<comment type="caution">
    <text evidence="11">The sequence shown here is derived from an EMBL/GenBank/DDBJ whole genome shotgun (WGS) entry which is preliminary data.</text>
</comment>
<evidence type="ECO:0000256" key="7">
    <source>
        <dbReference type="PIRNR" id="PIRNR015965"/>
    </source>
</evidence>
<dbReference type="InterPro" id="IPR002015">
    <property type="entry name" value="Proteasome/cyclosome_rpt"/>
</dbReference>
<keyword evidence="5 7" id="KW-0647">Proteasome</keyword>
<feature type="region of interest" description="Disordered" evidence="8">
    <location>
        <begin position="1"/>
        <end position="33"/>
    </location>
</feature>
<dbReference type="EMBL" id="CAXLJL010000079">
    <property type="protein sequence ID" value="CAL5130986.1"/>
    <property type="molecule type" value="Genomic_DNA"/>
</dbReference>
<dbReference type="PANTHER" id="PTHR10943">
    <property type="entry name" value="26S PROTEASOME NON-ATPASE REGULATORY SUBUNIT"/>
    <property type="match status" value="1"/>
</dbReference>